<dbReference type="PANTHER" id="PTHR46797:SF1">
    <property type="entry name" value="METHYLPHOSPHONATE SYNTHASE"/>
    <property type="match status" value="1"/>
</dbReference>
<dbReference type="Proteomes" id="UP000430670">
    <property type="component" value="Unassembled WGS sequence"/>
</dbReference>
<dbReference type="SMART" id="SM00530">
    <property type="entry name" value="HTH_XRE"/>
    <property type="match status" value="1"/>
</dbReference>
<dbReference type="EMBL" id="WNKU01000001">
    <property type="protein sequence ID" value="MTV47725.1"/>
    <property type="molecule type" value="Genomic_DNA"/>
</dbReference>
<dbReference type="Pfam" id="PF01381">
    <property type="entry name" value="HTH_3"/>
    <property type="match status" value="1"/>
</dbReference>
<evidence type="ECO:0000259" key="2">
    <source>
        <dbReference type="PROSITE" id="PS50943"/>
    </source>
</evidence>
<name>A0A6I3SDG3_HELMO</name>
<evidence type="ECO:0000313" key="3">
    <source>
        <dbReference type="EMBL" id="MTV47725.1"/>
    </source>
</evidence>
<keyword evidence="1" id="KW-0238">DNA-binding</keyword>
<accession>A0A6I3SDG3</accession>
<dbReference type="Gene3D" id="1.10.260.40">
    <property type="entry name" value="lambda repressor-like DNA-binding domains"/>
    <property type="match status" value="1"/>
</dbReference>
<dbReference type="GO" id="GO:0003677">
    <property type="term" value="F:DNA binding"/>
    <property type="evidence" value="ECO:0007669"/>
    <property type="project" value="UniProtKB-KW"/>
</dbReference>
<keyword evidence="4" id="KW-1185">Reference proteome</keyword>
<comment type="caution">
    <text evidence="3">The sequence shown here is derived from an EMBL/GenBank/DDBJ whole genome shotgun (WGS) entry which is preliminary data.</text>
</comment>
<gene>
    <name evidence="3" type="ORF">GJ688_01850</name>
</gene>
<dbReference type="InterPro" id="IPR010982">
    <property type="entry name" value="Lambda_DNA-bd_dom_sf"/>
</dbReference>
<sequence>MLLEKLRTIRENSSLTIVDMAKRLGISKQYYSQLERGERRLSYDMAVDIAMVFNMTPDDIFLPVEYAKCVQENFSSVTIKNVDYHHRSPPRAAI</sequence>
<dbReference type="GO" id="GO:0005829">
    <property type="term" value="C:cytosol"/>
    <property type="evidence" value="ECO:0007669"/>
    <property type="project" value="TreeGrafter"/>
</dbReference>
<protein>
    <submittedName>
        <fullName evidence="3">Helix-turn-helix domain-containing protein</fullName>
    </submittedName>
</protein>
<dbReference type="AlphaFoldDB" id="A0A6I3SDG3"/>
<dbReference type="InterPro" id="IPR050807">
    <property type="entry name" value="TransReg_Diox_bact_type"/>
</dbReference>
<evidence type="ECO:0000313" key="4">
    <source>
        <dbReference type="Proteomes" id="UP000430670"/>
    </source>
</evidence>
<proteinExistence type="predicted"/>
<organism evidence="3 4">
    <name type="scientific">Heliobacterium mobile</name>
    <name type="common">Heliobacillus mobilis</name>
    <dbReference type="NCBI Taxonomy" id="28064"/>
    <lineage>
        <taxon>Bacteria</taxon>
        <taxon>Bacillati</taxon>
        <taxon>Bacillota</taxon>
        <taxon>Clostridia</taxon>
        <taxon>Eubacteriales</taxon>
        <taxon>Heliobacteriaceae</taxon>
        <taxon>Heliobacterium</taxon>
    </lineage>
</organism>
<dbReference type="PANTHER" id="PTHR46797">
    <property type="entry name" value="HTH-TYPE TRANSCRIPTIONAL REGULATOR"/>
    <property type="match status" value="1"/>
</dbReference>
<dbReference type="InterPro" id="IPR001387">
    <property type="entry name" value="Cro/C1-type_HTH"/>
</dbReference>
<reference evidence="3 4" key="1">
    <citation type="submission" date="2019-11" db="EMBL/GenBank/DDBJ databases">
        <title>Whole-genome sequence of a the green, strictly anaerobic photosynthetic bacterium Heliobacillus mobilis DSM 6151.</title>
        <authorList>
            <person name="Kyndt J.A."/>
            <person name="Meyer T.E."/>
        </authorList>
    </citation>
    <scope>NUCLEOTIDE SEQUENCE [LARGE SCALE GENOMIC DNA]</scope>
    <source>
        <strain evidence="3 4">DSM 6151</strain>
    </source>
</reference>
<dbReference type="PROSITE" id="PS50943">
    <property type="entry name" value="HTH_CROC1"/>
    <property type="match status" value="1"/>
</dbReference>
<feature type="domain" description="HTH cro/C1-type" evidence="2">
    <location>
        <begin position="6"/>
        <end position="60"/>
    </location>
</feature>
<dbReference type="CDD" id="cd00093">
    <property type="entry name" value="HTH_XRE"/>
    <property type="match status" value="1"/>
</dbReference>
<dbReference type="GO" id="GO:0003700">
    <property type="term" value="F:DNA-binding transcription factor activity"/>
    <property type="evidence" value="ECO:0007669"/>
    <property type="project" value="TreeGrafter"/>
</dbReference>
<evidence type="ECO:0000256" key="1">
    <source>
        <dbReference type="ARBA" id="ARBA00023125"/>
    </source>
</evidence>
<dbReference type="SUPFAM" id="SSF47413">
    <property type="entry name" value="lambda repressor-like DNA-binding domains"/>
    <property type="match status" value="1"/>
</dbReference>